<feature type="compositionally biased region" description="Pro residues" evidence="10">
    <location>
        <begin position="557"/>
        <end position="567"/>
    </location>
</feature>
<keyword evidence="4" id="KW-0433">Leucine-rich repeat</keyword>
<keyword evidence="2" id="KW-0134">Cell wall</keyword>
<comment type="subcellular location">
    <subcellularLocation>
        <location evidence="1">Secreted</location>
        <location evidence="1">Cell wall</location>
    </subcellularLocation>
</comment>
<comment type="caution">
    <text evidence="12">The sequence shown here is derived from an EMBL/GenBank/DDBJ whole genome shotgun (WGS) entry which is preliminary data.</text>
</comment>
<evidence type="ECO:0000256" key="3">
    <source>
        <dbReference type="ARBA" id="ARBA00022525"/>
    </source>
</evidence>
<feature type="compositionally biased region" description="Pro residues" evidence="10">
    <location>
        <begin position="432"/>
        <end position="452"/>
    </location>
</feature>
<proteinExistence type="predicted"/>
<evidence type="ECO:0000256" key="4">
    <source>
        <dbReference type="ARBA" id="ARBA00022614"/>
    </source>
</evidence>
<evidence type="ECO:0000313" key="13">
    <source>
        <dbReference type="Proteomes" id="UP000317650"/>
    </source>
</evidence>
<feature type="region of interest" description="Disordered" evidence="10">
    <location>
        <begin position="420"/>
        <end position="567"/>
    </location>
</feature>
<accession>A0A4S8IQ52</accession>
<evidence type="ECO:0000313" key="12">
    <source>
        <dbReference type="EMBL" id="THU50459.1"/>
    </source>
</evidence>
<evidence type="ECO:0000256" key="8">
    <source>
        <dbReference type="ARBA" id="ARBA00023278"/>
    </source>
</evidence>
<dbReference type="EMBL" id="PYDT01000009">
    <property type="protein sequence ID" value="THU50459.1"/>
    <property type="molecule type" value="Genomic_DNA"/>
</dbReference>
<dbReference type="InterPro" id="IPR032675">
    <property type="entry name" value="LRR_dom_sf"/>
</dbReference>
<protein>
    <recommendedName>
        <fullName evidence="9">Cell wall hydroxyproline-rich glycoprotein</fullName>
    </recommendedName>
</protein>
<evidence type="ECO:0000256" key="5">
    <source>
        <dbReference type="ARBA" id="ARBA00022729"/>
    </source>
</evidence>
<dbReference type="Proteomes" id="UP000317650">
    <property type="component" value="Chromosome 6"/>
</dbReference>
<dbReference type="PRINTS" id="PR01217">
    <property type="entry name" value="PRICHEXTENSN"/>
</dbReference>
<organism evidence="12 13">
    <name type="scientific">Musa balbisiana</name>
    <name type="common">Banana</name>
    <dbReference type="NCBI Taxonomy" id="52838"/>
    <lineage>
        <taxon>Eukaryota</taxon>
        <taxon>Viridiplantae</taxon>
        <taxon>Streptophyta</taxon>
        <taxon>Embryophyta</taxon>
        <taxon>Tracheophyta</taxon>
        <taxon>Spermatophyta</taxon>
        <taxon>Magnoliopsida</taxon>
        <taxon>Liliopsida</taxon>
        <taxon>Zingiberales</taxon>
        <taxon>Musaceae</taxon>
        <taxon>Musa</taxon>
    </lineage>
</organism>
<dbReference type="STRING" id="52838.A0A4S8IQ52"/>
<name>A0A4S8IQ52_MUSBA</name>
<gene>
    <name evidence="12" type="ORF">C4D60_Mb06t20440</name>
</gene>
<dbReference type="SUPFAM" id="SSF52058">
    <property type="entry name" value="L domain-like"/>
    <property type="match status" value="1"/>
</dbReference>
<sequence>MNSTTKHGKPFTSASCPPFSSLVIAALGSPPDLTWRPAAIPYFFFFLLFCFSSLSFVFSTLSNVEATSIIHRQLLALSKKEDFPDDFEIDVTITNPHLRRAYIALRAWKKAMYSDPYNFTNNWIGPDVCSYHGVFCTPAPDDLSINVVAGVDLNSADIAGYLPAELGHLTDAALLHINSNRFCGIIPQNISRLKLLYEFDASNNRFVGPFPNVVLRLPSLKYLDLRFNNFEGALPPALFDKELDAIFLNDNHFSSQMPYNFGYSKASVIVIANNKIRGCIPNNIGKMAATLNELVLMNNVLSGCLPPEIGLLGNATVVDLSWNSFAGVLSKSLEGLTKVEQLDVSHNMLTGVVPGTLCRMPNLVNFHFSYNFFNGEAEECVPMSTKSTAVVEDKSNCLAERPAQKSPKMCAPVVSRPVDCGRSKCGSSSPVKPVPKPSPKPSTPPRSPPSPKPASRVLSPPPPPHSESPVERVRSPPPPVHSPQPPPVRSPPLPSVHSPPPPVHSLPPPVYSPPSPSINSPPRPIHSPPPPGHHHSLPPLPSHSEALPPIGGSSYASPPPPFYPGYN</sequence>
<keyword evidence="11" id="KW-0472">Membrane</keyword>
<keyword evidence="11" id="KW-1133">Transmembrane helix</keyword>
<evidence type="ECO:0000256" key="9">
    <source>
        <dbReference type="ARBA" id="ARBA00041871"/>
    </source>
</evidence>
<reference evidence="12 13" key="1">
    <citation type="journal article" date="2019" name="Nat. Plants">
        <title>Genome sequencing of Musa balbisiana reveals subgenome evolution and function divergence in polyploid bananas.</title>
        <authorList>
            <person name="Yao X."/>
        </authorList>
    </citation>
    <scope>NUCLEOTIDE SEQUENCE [LARGE SCALE GENOMIC DNA]</scope>
    <source>
        <strain evidence="13">cv. DH-PKW</strain>
        <tissue evidence="12">Leaves</tissue>
    </source>
</reference>
<dbReference type="FunFam" id="3.80.10.10:FF:000224">
    <property type="entry name" value="Leucine-rich repeat extensin-like protein 1"/>
    <property type="match status" value="1"/>
</dbReference>
<feature type="compositionally biased region" description="Pro residues" evidence="10">
    <location>
        <begin position="475"/>
        <end position="531"/>
    </location>
</feature>
<keyword evidence="8" id="KW-0379">Hydroxylation</keyword>
<evidence type="ECO:0000256" key="7">
    <source>
        <dbReference type="ARBA" id="ARBA00023180"/>
    </source>
</evidence>
<dbReference type="Gene3D" id="3.80.10.10">
    <property type="entry name" value="Ribonuclease Inhibitor"/>
    <property type="match status" value="1"/>
</dbReference>
<keyword evidence="7" id="KW-0325">Glycoprotein</keyword>
<keyword evidence="6" id="KW-0677">Repeat</keyword>
<dbReference type="PANTHER" id="PTHR32093:SF124">
    <property type="entry name" value="POLLEN-SPECIFIC LEUCINE-RICH REPEAT EXTENSIN-LIKE PROTEIN 1"/>
    <property type="match status" value="1"/>
</dbReference>
<keyword evidence="13" id="KW-1185">Reference proteome</keyword>
<feature type="compositionally biased region" description="Low complexity" evidence="10">
    <location>
        <begin position="542"/>
        <end position="556"/>
    </location>
</feature>
<evidence type="ECO:0000256" key="2">
    <source>
        <dbReference type="ARBA" id="ARBA00022512"/>
    </source>
</evidence>
<dbReference type="PANTHER" id="PTHR32093">
    <property type="entry name" value="LEUCINE-RICH REPEAT EXTENSIN-LIKE PROTEIN 3-RELATED"/>
    <property type="match status" value="1"/>
</dbReference>
<evidence type="ECO:0000256" key="11">
    <source>
        <dbReference type="SAM" id="Phobius"/>
    </source>
</evidence>
<dbReference type="InterPro" id="IPR001611">
    <property type="entry name" value="Leu-rich_rpt"/>
</dbReference>
<keyword evidence="11" id="KW-0812">Transmembrane</keyword>
<feature type="transmembrane region" description="Helical" evidence="11">
    <location>
        <begin position="39"/>
        <end position="61"/>
    </location>
</feature>
<evidence type="ECO:0000256" key="6">
    <source>
        <dbReference type="ARBA" id="ARBA00022737"/>
    </source>
</evidence>
<dbReference type="Pfam" id="PF00560">
    <property type="entry name" value="LRR_1"/>
    <property type="match status" value="2"/>
</dbReference>
<dbReference type="InterPro" id="IPR003591">
    <property type="entry name" value="Leu-rich_rpt_typical-subtyp"/>
</dbReference>
<evidence type="ECO:0000256" key="10">
    <source>
        <dbReference type="SAM" id="MobiDB-lite"/>
    </source>
</evidence>
<evidence type="ECO:0000256" key="1">
    <source>
        <dbReference type="ARBA" id="ARBA00004191"/>
    </source>
</evidence>
<keyword evidence="3" id="KW-0964">Secreted</keyword>
<dbReference type="AlphaFoldDB" id="A0A4S8IQ52"/>
<keyword evidence="5" id="KW-0732">Signal</keyword>
<dbReference type="InterPro" id="IPR051582">
    <property type="entry name" value="LRR_extensin-like_regulator"/>
</dbReference>
<dbReference type="SMART" id="SM00369">
    <property type="entry name" value="LRR_TYP"/>
    <property type="match status" value="2"/>
</dbReference>